<evidence type="ECO:0000313" key="2">
    <source>
        <dbReference type="Proteomes" id="UP000728032"/>
    </source>
</evidence>
<protein>
    <submittedName>
        <fullName evidence="1">Uncharacterized protein</fullName>
    </submittedName>
</protein>
<evidence type="ECO:0000313" key="1">
    <source>
        <dbReference type="EMBL" id="CAD7642298.1"/>
    </source>
</evidence>
<accession>A0A7R9QDY4</accession>
<dbReference type="AlphaFoldDB" id="A0A7R9QDY4"/>
<sequence>MARVRTVLSKRVVQLNDCRHELRHISPGMAHLIERFDTRVHNLGNKGMFDAVRWLPAPYGPRWALPEWGRLMGYTTSYLIEHTYVFPSLDSRH</sequence>
<keyword evidence="2" id="KW-1185">Reference proteome</keyword>
<reference evidence="1" key="1">
    <citation type="submission" date="2020-11" db="EMBL/GenBank/DDBJ databases">
        <authorList>
            <person name="Tran Van P."/>
        </authorList>
    </citation>
    <scope>NUCLEOTIDE SEQUENCE</scope>
</reference>
<dbReference type="Proteomes" id="UP000728032">
    <property type="component" value="Unassembled WGS sequence"/>
</dbReference>
<gene>
    <name evidence="1" type="ORF">ONB1V03_LOCUS3523</name>
</gene>
<name>A0A7R9QDY4_9ACAR</name>
<dbReference type="EMBL" id="CAJPVJ010001051">
    <property type="protein sequence ID" value="CAG2163962.1"/>
    <property type="molecule type" value="Genomic_DNA"/>
</dbReference>
<organism evidence="1">
    <name type="scientific">Oppiella nova</name>
    <dbReference type="NCBI Taxonomy" id="334625"/>
    <lineage>
        <taxon>Eukaryota</taxon>
        <taxon>Metazoa</taxon>
        <taxon>Ecdysozoa</taxon>
        <taxon>Arthropoda</taxon>
        <taxon>Chelicerata</taxon>
        <taxon>Arachnida</taxon>
        <taxon>Acari</taxon>
        <taxon>Acariformes</taxon>
        <taxon>Sarcoptiformes</taxon>
        <taxon>Oribatida</taxon>
        <taxon>Brachypylina</taxon>
        <taxon>Oppioidea</taxon>
        <taxon>Oppiidae</taxon>
        <taxon>Oppiella</taxon>
    </lineage>
</organism>
<proteinExistence type="predicted"/>
<dbReference type="EMBL" id="OC915876">
    <property type="protein sequence ID" value="CAD7642298.1"/>
    <property type="molecule type" value="Genomic_DNA"/>
</dbReference>